<dbReference type="OMA" id="MVKCGFI"/>
<evidence type="ECO:0000313" key="8">
    <source>
        <dbReference type="EMBL" id="SSX19431.1"/>
    </source>
</evidence>
<reference evidence="7" key="1">
    <citation type="submission" date="2018-04" db="EMBL/GenBank/DDBJ databases">
        <authorList>
            <person name="Go L.Y."/>
            <person name="Mitchell J.A."/>
        </authorList>
    </citation>
    <scope>NUCLEOTIDE SEQUENCE</scope>
    <source>
        <tissue evidence="7">Whole organism</tissue>
    </source>
</reference>
<feature type="binding site" evidence="5">
    <location>
        <position position="23"/>
    </location>
    <ligand>
        <name>a divalent metal cation</name>
        <dbReference type="ChEBI" id="CHEBI:60240"/>
        <label>1</label>
    </ligand>
</feature>
<dbReference type="InterPro" id="IPR032466">
    <property type="entry name" value="Metal_Hydrolase"/>
</dbReference>
<dbReference type="AlphaFoldDB" id="A0A336LR71"/>
<dbReference type="Gene3D" id="3.20.20.140">
    <property type="entry name" value="Metal-dependent hydrolases"/>
    <property type="match status" value="1"/>
</dbReference>
<dbReference type="PROSITE" id="PS01322">
    <property type="entry name" value="PHOSPHOTRIESTERASE_1"/>
    <property type="match status" value="1"/>
</dbReference>
<dbReference type="PANTHER" id="PTHR10819">
    <property type="entry name" value="PHOSPHOTRIESTERASE-RELATED"/>
    <property type="match status" value="1"/>
</dbReference>
<gene>
    <name evidence="8" type="primary">CSON014470</name>
</gene>
<evidence type="ECO:0000256" key="4">
    <source>
        <dbReference type="ARBA" id="ARBA00029607"/>
    </source>
</evidence>
<accession>A0A336LR71</accession>
<dbReference type="EMBL" id="UFQT01000081">
    <property type="protein sequence ID" value="SSX19431.1"/>
    <property type="molecule type" value="Genomic_DNA"/>
</dbReference>
<evidence type="ECO:0000256" key="1">
    <source>
        <dbReference type="ARBA" id="ARBA00020475"/>
    </source>
</evidence>
<dbReference type="VEuPathDB" id="VectorBase:CSON014470"/>
<dbReference type="GO" id="GO:0008270">
    <property type="term" value="F:zinc ion binding"/>
    <property type="evidence" value="ECO:0007669"/>
    <property type="project" value="InterPro"/>
</dbReference>
<sequence length="342" mass="38663">MSIQTVLGKINKNELGITLTHEHLALNFEKFYTPAPVELENFIGDQITLRNVGFIKQYPYGSRFNLQFSDSASRSAVLRDLKMFKELGGGTIVENSSIGLRTDLNLKEISRETGVHLIAGAGFYLTKTQQKDMIASSTEMLYDIILNDFKSDEMQCGVIAEVGSDWPISDFERNAIVATAEAQKTLKCGVSFHPARNIEAPFEIIRLYLEAGGDPKKCVMSHLDRTLLRDEEKLFELAETGIYTQFDLFGTECSYYQLNPTFDMPSDGDRINMVIKLVKEGKLKQILISHDIHTKHRLTEFGGHGYHHIITNILPRMKAKGLDQIEIDTIIKKNPAEWLTIE</sequence>
<name>A0A336LR71_CULSO</name>
<organism evidence="8">
    <name type="scientific">Culicoides sonorensis</name>
    <name type="common">Biting midge</name>
    <dbReference type="NCBI Taxonomy" id="179676"/>
    <lineage>
        <taxon>Eukaryota</taxon>
        <taxon>Metazoa</taxon>
        <taxon>Ecdysozoa</taxon>
        <taxon>Arthropoda</taxon>
        <taxon>Hexapoda</taxon>
        <taxon>Insecta</taxon>
        <taxon>Pterygota</taxon>
        <taxon>Neoptera</taxon>
        <taxon>Endopterygota</taxon>
        <taxon>Diptera</taxon>
        <taxon>Nematocera</taxon>
        <taxon>Chironomoidea</taxon>
        <taxon>Ceratopogonidae</taxon>
        <taxon>Ceratopogoninae</taxon>
        <taxon>Culicoides</taxon>
        <taxon>Monoculicoides</taxon>
    </lineage>
</organism>
<protein>
    <recommendedName>
        <fullName evidence="1">Phosphotriesterase-related protein</fullName>
    </recommendedName>
    <alternativeName>
        <fullName evidence="4">Parathion hydrolase-related protein</fullName>
    </alternativeName>
</protein>
<feature type="binding site" evidence="5">
    <location>
        <position position="161"/>
    </location>
    <ligand>
        <name>a divalent metal cation</name>
        <dbReference type="ChEBI" id="CHEBI:60240"/>
        <label>1</label>
    </ligand>
</feature>
<feature type="binding site" evidence="5">
    <location>
        <position position="222"/>
    </location>
    <ligand>
        <name>a divalent metal cation</name>
        <dbReference type="ChEBI" id="CHEBI:60240"/>
        <label>2</label>
    </ligand>
</feature>
<dbReference type="EMBL" id="UFQS01000081">
    <property type="protein sequence ID" value="SSW99049.1"/>
    <property type="molecule type" value="Genomic_DNA"/>
</dbReference>
<proteinExistence type="inferred from homology"/>
<dbReference type="PROSITE" id="PS51347">
    <property type="entry name" value="PHOSPHOTRIESTERASE_2"/>
    <property type="match status" value="1"/>
</dbReference>
<dbReference type="Pfam" id="PF02126">
    <property type="entry name" value="PTE"/>
    <property type="match status" value="1"/>
</dbReference>
<dbReference type="SUPFAM" id="SSF51556">
    <property type="entry name" value="Metallo-dependent hydrolases"/>
    <property type="match status" value="1"/>
</dbReference>
<evidence type="ECO:0000313" key="7">
    <source>
        <dbReference type="EMBL" id="SSW99049.1"/>
    </source>
</evidence>
<dbReference type="InterPro" id="IPR017947">
    <property type="entry name" value="AryldialkylPase_Zn-BS"/>
</dbReference>
<feature type="binding site" evidence="5">
    <location>
        <position position="161"/>
    </location>
    <ligand>
        <name>a divalent metal cation</name>
        <dbReference type="ChEBI" id="CHEBI:60240"/>
        <label>2</label>
    </ligand>
</feature>
<reference evidence="8" key="2">
    <citation type="submission" date="2018-07" db="EMBL/GenBank/DDBJ databases">
        <authorList>
            <person name="Quirk P.G."/>
            <person name="Krulwich T.A."/>
        </authorList>
    </citation>
    <scope>NUCLEOTIDE SEQUENCE</scope>
</reference>
<feature type="binding site" evidence="5">
    <location>
        <position position="21"/>
    </location>
    <ligand>
        <name>a divalent metal cation</name>
        <dbReference type="ChEBI" id="CHEBI:60240"/>
        <label>1</label>
    </ligand>
</feature>
<evidence type="ECO:0000256" key="3">
    <source>
        <dbReference type="ARBA" id="ARBA00022801"/>
    </source>
</evidence>
<keyword evidence="3" id="KW-0378">Hydrolase</keyword>
<evidence type="ECO:0000256" key="2">
    <source>
        <dbReference type="ARBA" id="ARBA00022723"/>
    </source>
</evidence>
<dbReference type="InterPro" id="IPR001559">
    <property type="entry name" value="Phosphotriesterase"/>
</dbReference>
<keyword evidence="2 5" id="KW-0479">Metal-binding</keyword>
<dbReference type="GO" id="GO:0016788">
    <property type="term" value="F:hydrolase activity, acting on ester bonds"/>
    <property type="evidence" value="ECO:0007669"/>
    <property type="project" value="InterPro"/>
</dbReference>
<feature type="binding site" evidence="5">
    <location>
        <position position="291"/>
    </location>
    <ligand>
        <name>a divalent metal cation</name>
        <dbReference type="ChEBI" id="CHEBI:60240"/>
        <label>1</label>
    </ligand>
</feature>
<dbReference type="PANTHER" id="PTHR10819:SF3">
    <property type="entry name" value="PHOSPHOTRIESTERASE-RELATED PROTEIN"/>
    <property type="match status" value="1"/>
</dbReference>
<comment type="caution">
    <text evidence="6">Lacks conserved residue(s) required for the propagation of feature annotation.</text>
</comment>
<evidence type="ECO:0000256" key="5">
    <source>
        <dbReference type="PIRSR" id="PIRSR601559-52"/>
    </source>
</evidence>
<comment type="cofactor">
    <cofactor evidence="5">
        <name>a divalent metal cation</name>
        <dbReference type="ChEBI" id="CHEBI:60240"/>
    </cofactor>
    <text evidence="5">Binds 2 divalent metal cations per subunit.</text>
</comment>
<comment type="similarity">
    <text evidence="6">Belongs to the metallo-dependent hydrolases superfamily. Phosphotriesterase family.</text>
</comment>
<feature type="binding site" evidence="5">
    <location>
        <position position="193"/>
    </location>
    <ligand>
        <name>a divalent metal cation</name>
        <dbReference type="ChEBI" id="CHEBI:60240"/>
        <label>2</label>
    </ligand>
</feature>
<evidence type="ECO:0000256" key="6">
    <source>
        <dbReference type="PROSITE-ProRule" id="PRU00679"/>
    </source>
</evidence>